<evidence type="ECO:0000313" key="10">
    <source>
        <dbReference type="EMBL" id="CAB4644089.1"/>
    </source>
</evidence>
<keyword evidence="7 9" id="KW-0472">Membrane</keyword>
<gene>
    <name evidence="10" type="ORF">UFOPK2162_00667</name>
</gene>
<evidence type="ECO:0000256" key="5">
    <source>
        <dbReference type="ARBA" id="ARBA00022989"/>
    </source>
</evidence>
<accession>A0A6J6K8C9</accession>
<evidence type="ECO:0000256" key="1">
    <source>
        <dbReference type="ARBA" id="ARBA00004167"/>
    </source>
</evidence>
<evidence type="ECO:0000256" key="4">
    <source>
        <dbReference type="ARBA" id="ARBA00022927"/>
    </source>
</evidence>
<dbReference type="PRINTS" id="PR01506">
    <property type="entry name" value="TATBPROTEIN"/>
</dbReference>
<feature type="transmembrane region" description="Helical" evidence="9">
    <location>
        <begin position="6"/>
        <end position="22"/>
    </location>
</feature>
<proteinExistence type="predicted"/>
<dbReference type="Pfam" id="PF02416">
    <property type="entry name" value="TatA_B_E"/>
    <property type="match status" value="1"/>
</dbReference>
<comment type="subcellular location">
    <subcellularLocation>
        <location evidence="1">Membrane</location>
        <topology evidence="1">Single-pass membrane protein</topology>
    </subcellularLocation>
</comment>
<keyword evidence="2" id="KW-0813">Transport</keyword>
<dbReference type="EMBL" id="CAEZVZ010000078">
    <property type="protein sequence ID" value="CAB4644089.1"/>
    <property type="molecule type" value="Genomic_DNA"/>
</dbReference>
<evidence type="ECO:0000256" key="8">
    <source>
        <dbReference type="SAM" id="MobiDB-lite"/>
    </source>
</evidence>
<organism evidence="10">
    <name type="scientific">freshwater metagenome</name>
    <dbReference type="NCBI Taxonomy" id="449393"/>
    <lineage>
        <taxon>unclassified sequences</taxon>
        <taxon>metagenomes</taxon>
        <taxon>ecological metagenomes</taxon>
    </lineage>
</organism>
<reference evidence="10" key="1">
    <citation type="submission" date="2020-05" db="EMBL/GenBank/DDBJ databases">
        <authorList>
            <person name="Chiriac C."/>
            <person name="Salcher M."/>
            <person name="Ghai R."/>
            <person name="Kavagutti S V."/>
        </authorList>
    </citation>
    <scope>NUCLEOTIDE SEQUENCE</scope>
</reference>
<dbReference type="AlphaFoldDB" id="A0A6J6K8C9"/>
<dbReference type="InterPro" id="IPR003369">
    <property type="entry name" value="TatA/B/E"/>
</dbReference>
<keyword evidence="4" id="KW-0653">Protein transport</keyword>
<evidence type="ECO:0000256" key="7">
    <source>
        <dbReference type="ARBA" id="ARBA00023136"/>
    </source>
</evidence>
<name>A0A6J6K8C9_9ZZZZ</name>
<keyword evidence="3 9" id="KW-0812">Transmembrane</keyword>
<keyword evidence="5 9" id="KW-1133">Transmembrane helix</keyword>
<evidence type="ECO:0000256" key="2">
    <source>
        <dbReference type="ARBA" id="ARBA00022448"/>
    </source>
</evidence>
<sequence length="107" mass="11803">MVDFGFGEVIGLVILALILVGPERMPRVSSDLAKMIKKVRAMTNTATAEIRDNLGPGFEDLKPADLNPKTFIKRHVASVLDDEDSNDRNKKRSGQPAFSPRIDPDLL</sequence>
<protein>
    <submittedName>
        <fullName evidence="10">Unannotated protein</fullName>
    </submittedName>
</protein>
<keyword evidence="6" id="KW-0811">Translocation</keyword>
<evidence type="ECO:0000256" key="9">
    <source>
        <dbReference type="SAM" id="Phobius"/>
    </source>
</evidence>
<dbReference type="Gene3D" id="1.20.5.3310">
    <property type="match status" value="1"/>
</dbReference>
<evidence type="ECO:0000256" key="6">
    <source>
        <dbReference type="ARBA" id="ARBA00023010"/>
    </source>
</evidence>
<feature type="region of interest" description="Disordered" evidence="8">
    <location>
        <begin position="78"/>
        <end position="107"/>
    </location>
</feature>
<evidence type="ECO:0000256" key="3">
    <source>
        <dbReference type="ARBA" id="ARBA00022692"/>
    </source>
</evidence>